<dbReference type="Gene3D" id="1.25.40.10">
    <property type="entry name" value="Tetratricopeptide repeat domain"/>
    <property type="match status" value="3"/>
</dbReference>
<dbReference type="PANTHER" id="PTHR19959:SF119">
    <property type="entry name" value="FUNGAL LIPASE-LIKE DOMAIN-CONTAINING PROTEIN"/>
    <property type="match status" value="1"/>
</dbReference>
<keyword evidence="3" id="KW-1185">Reference proteome</keyword>
<protein>
    <submittedName>
        <fullName evidence="2">CHAT domain-containing protein</fullName>
    </submittedName>
</protein>
<evidence type="ECO:0000313" key="2">
    <source>
        <dbReference type="EMBL" id="KAJ7204141.1"/>
    </source>
</evidence>
<sequence>MSHGVEVDDATTARTYAGKAHDLLKTCKAAGDIPRLNIAIYIFHCAARKLIPLGTNLAECLNHLATALLARLYYTEDVQDLAKAICLRRAACLDAEVPEFVRDQDLGPFEKEDPQRLMQCAINMCRDFHQTLNQATLESTAALFQEALVLWPAGSKPCKWLWEFSQVLLLLYNCTNDTTKLDKALSNLREIYEMQPKRAICCLCAVIIAKDCRDMDVDNAMELHRQMLENNKAAEEAFRPAQDWVKMFFSSDDISNIDTAIEKCREAESLLSWGLSIRDGVLGQLGQLLLIRFRHTSGAGDLDQAIDIILEAVDLAKPGSPNWDLSINALAEAYRARFIRTGTLEDIDASIKLYQDALLVYHQRHPNRRSTLRNLGNAAKDRFHRGSRDIHDLNHAIRVYREAMTVDSAGDPDRAALLHDLAHAVYLHSEQQKSDEDIEESIKLYREALHCVRQDQILHARILHGLASALQTRSHPQDIDEGIELTRKSLCLYPAGHRDRPAALNNLAAMLCERYQERGAFKDIADSIELHRDVLSTFGPDDPNRCGALENLANALCQQFERRRDDGVLEEAIGLKRRVLDACPAGHPRRASFHMNLASALLLRFRKHDNINDINEAIELYELALSLCAHSWPERRVCLNGEAIASQERYVSQGKFEDLWKAVELHREALGSIHSHDHPDRAKWLSELGNALFMVYANKKDERALSDGVVAAQEASKDVSLAPLARFHILYDWATAAAEHNHPTALLAYKKTIDLLPQLAALHLDIASRHETLTRDTVVWAVYLAATCAIKQGQHHVAVEFLEGSRALFWAQALRLRTPFDRLAAAKPRLAARLGELARLLEDSSYRDTARRVVYDQRAALAQEAEAARCRKFNAEWNEIVGSVQRLPGFEDFLQPKSIETLKQAALSGPVVIFVANGVDSFALIVTSFSDVQCVPLPLINRAKAELYADLAFALSKSAFDIDTFFARRVCEPSAAESGLFDRLGQREQHHPNVRADDVFRLYLEIIWEEMVKPVFDALCLKKSDAPPRLWFCPTGPLAFVPIHAAGKYQKQATDCVADYVVPSYTPTLDTLLNPPTDAPSVFKMTTVIEPHAPDCAPLPGTKAELDCIRDKVPATWLTPLRDTTENAVMMHLQESSLVHFACHGVQDSANPLNSGLMLSDGRLTVSRIMQRAGNETRNSGNVMSLAVLSACETGKGETKTPDEAMHLAATLLFAGFRGVVATTWTMQDADGPKVANWFYDRIFRHAPALPDLTKAAEALHFAIGELRKEPGISFKRWVPFVHYGL</sequence>
<evidence type="ECO:0000259" key="1">
    <source>
        <dbReference type="Pfam" id="PF12770"/>
    </source>
</evidence>
<accession>A0AAD6VAM0</accession>
<dbReference type="EMBL" id="JARJCW010000048">
    <property type="protein sequence ID" value="KAJ7204141.1"/>
    <property type="molecule type" value="Genomic_DNA"/>
</dbReference>
<gene>
    <name evidence="2" type="ORF">GGX14DRAFT_698875</name>
</gene>
<evidence type="ECO:0000313" key="3">
    <source>
        <dbReference type="Proteomes" id="UP001219525"/>
    </source>
</evidence>
<reference evidence="2" key="1">
    <citation type="submission" date="2023-03" db="EMBL/GenBank/DDBJ databases">
        <title>Massive genome expansion in bonnet fungi (Mycena s.s.) driven by repeated elements and novel gene families across ecological guilds.</title>
        <authorList>
            <consortium name="Lawrence Berkeley National Laboratory"/>
            <person name="Harder C.B."/>
            <person name="Miyauchi S."/>
            <person name="Viragh M."/>
            <person name="Kuo A."/>
            <person name="Thoen E."/>
            <person name="Andreopoulos B."/>
            <person name="Lu D."/>
            <person name="Skrede I."/>
            <person name="Drula E."/>
            <person name="Henrissat B."/>
            <person name="Morin E."/>
            <person name="Kohler A."/>
            <person name="Barry K."/>
            <person name="LaButti K."/>
            <person name="Morin E."/>
            <person name="Salamov A."/>
            <person name="Lipzen A."/>
            <person name="Mereny Z."/>
            <person name="Hegedus B."/>
            <person name="Baldrian P."/>
            <person name="Stursova M."/>
            <person name="Weitz H."/>
            <person name="Taylor A."/>
            <person name="Grigoriev I.V."/>
            <person name="Nagy L.G."/>
            <person name="Martin F."/>
            <person name="Kauserud H."/>
        </authorList>
    </citation>
    <scope>NUCLEOTIDE SEQUENCE</scope>
    <source>
        <strain evidence="2">9144</strain>
    </source>
</reference>
<dbReference type="Proteomes" id="UP001219525">
    <property type="component" value="Unassembled WGS sequence"/>
</dbReference>
<name>A0AAD6VAM0_9AGAR</name>
<organism evidence="2 3">
    <name type="scientific">Mycena pura</name>
    <dbReference type="NCBI Taxonomy" id="153505"/>
    <lineage>
        <taxon>Eukaryota</taxon>
        <taxon>Fungi</taxon>
        <taxon>Dikarya</taxon>
        <taxon>Basidiomycota</taxon>
        <taxon>Agaricomycotina</taxon>
        <taxon>Agaricomycetes</taxon>
        <taxon>Agaricomycetidae</taxon>
        <taxon>Agaricales</taxon>
        <taxon>Marasmiineae</taxon>
        <taxon>Mycenaceae</taxon>
        <taxon>Mycena</taxon>
    </lineage>
</organism>
<dbReference type="SUPFAM" id="SSF48452">
    <property type="entry name" value="TPR-like"/>
    <property type="match status" value="1"/>
</dbReference>
<dbReference type="PANTHER" id="PTHR19959">
    <property type="entry name" value="KINESIN LIGHT CHAIN"/>
    <property type="match status" value="1"/>
</dbReference>
<dbReference type="Pfam" id="PF12770">
    <property type="entry name" value="CHAT"/>
    <property type="match status" value="1"/>
</dbReference>
<dbReference type="InterPro" id="IPR011990">
    <property type="entry name" value="TPR-like_helical_dom_sf"/>
</dbReference>
<comment type="caution">
    <text evidence="2">The sequence shown here is derived from an EMBL/GenBank/DDBJ whole genome shotgun (WGS) entry which is preliminary data.</text>
</comment>
<feature type="domain" description="CHAT" evidence="1">
    <location>
        <begin position="1004"/>
        <end position="1285"/>
    </location>
</feature>
<dbReference type="InterPro" id="IPR024983">
    <property type="entry name" value="CHAT_dom"/>
</dbReference>
<proteinExistence type="predicted"/>
<dbReference type="Pfam" id="PF13374">
    <property type="entry name" value="TPR_10"/>
    <property type="match status" value="2"/>
</dbReference>